<dbReference type="AlphaFoldDB" id="A0A5B6VZ82"/>
<protein>
    <submittedName>
        <fullName evidence="1">DNA/RNA polymerases superfamily protein</fullName>
    </submittedName>
</protein>
<dbReference type="EMBL" id="SMMG02000005">
    <property type="protein sequence ID" value="KAA3474294.1"/>
    <property type="molecule type" value="Genomic_DNA"/>
</dbReference>
<dbReference type="PANTHER" id="PTHR45835:SF99">
    <property type="entry name" value="CHROMO DOMAIN-CONTAINING PROTEIN-RELATED"/>
    <property type="match status" value="1"/>
</dbReference>
<comment type="caution">
    <text evidence="1">The sequence shown here is derived from an EMBL/GenBank/DDBJ whole genome shotgun (WGS) entry which is preliminary data.</text>
</comment>
<name>A0A5B6VZ82_9ROSI</name>
<keyword evidence="2" id="KW-1185">Reference proteome</keyword>
<reference evidence="2" key="1">
    <citation type="journal article" date="2019" name="Plant Biotechnol. J.">
        <title>Genome sequencing of the Australian wild diploid species Gossypium australe highlights disease resistance and delayed gland morphogenesis.</title>
        <authorList>
            <person name="Cai Y."/>
            <person name="Cai X."/>
            <person name="Wang Q."/>
            <person name="Wang P."/>
            <person name="Zhang Y."/>
            <person name="Cai C."/>
            <person name="Xu Y."/>
            <person name="Wang K."/>
            <person name="Zhou Z."/>
            <person name="Wang C."/>
            <person name="Geng S."/>
            <person name="Li B."/>
            <person name="Dong Q."/>
            <person name="Hou Y."/>
            <person name="Wang H."/>
            <person name="Ai P."/>
            <person name="Liu Z."/>
            <person name="Yi F."/>
            <person name="Sun M."/>
            <person name="An G."/>
            <person name="Cheng J."/>
            <person name="Zhang Y."/>
            <person name="Shi Q."/>
            <person name="Xie Y."/>
            <person name="Shi X."/>
            <person name="Chang Y."/>
            <person name="Huang F."/>
            <person name="Chen Y."/>
            <person name="Hong S."/>
            <person name="Mi L."/>
            <person name="Sun Q."/>
            <person name="Zhang L."/>
            <person name="Zhou B."/>
            <person name="Peng R."/>
            <person name="Zhang X."/>
            <person name="Liu F."/>
        </authorList>
    </citation>
    <scope>NUCLEOTIDE SEQUENCE [LARGE SCALE GENOMIC DNA]</scope>
    <source>
        <strain evidence="2">cv. PA1801</strain>
    </source>
</reference>
<evidence type="ECO:0000313" key="1">
    <source>
        <dbReference type="EMBL" id="KAA3474294.1"/>
    </source>
</evidence>
<organism evidence="1 2">
    <name type="scientific">Gossypium australe</name>
    <dbReference type="NCBI Taxonomy" id="47621"/>
    <lineage>
        <taxon>Eukaryota</taxon>
        <taxon>Viridiplantae</taxon>
        <taxon>Streptophyta</taxon>
        <taxon>Embryophyta</taxon>
        <taxon>Tracheophyta</taxon>
        <taxon>Spermatophyta</taxon>
        <taxon>Magnoliopsida</taxon>
        <taxon>eudicotyledons</taxon>
        <taxon>Gunneridae</taxon>
        <taxon>Pentapetalae</taxon>
        <taxon>rosids</taxon>
        <taxon>malvids</taxon>
        <taxon>Malvales</taxon>
        <taxon>Malvaceae</taxon>
        <taxon>Malvoideae</taxon>
        <taxon>Gossypium</taxon>
    </lineage>
</organism>
<proteinExistence type="predicted"/>
<dbReference type="PANTHER" id="PTHR45835">
    <property type="entry name" value="YALI0A06105P"/>
    <property type="match status" value="1"/>
</dbReference>
<dbReference type="OrthoDB" id="1939135at2759"/>
<dbReference type="Proteomes" id="UP000325315">
    <property type="component" value="Unassembled WGS sequence"/>
</dbReference>
<sequence length="158" mass="18672">MIDFVFGFPVSSRKKDTIWVIVNRLTKLTHFILVRTYYSLEKLAKLSSGYMECRYLLFQIKTRDSHIDFKVNFSRLEAKDKQFEQVNTDFERHVTMLHSRLQSSIKMAPFEALYGRKCRTPLYWSGLSESKLVGTDLIRETEDKVRVIHDCQKATLDH</sequence>
<evidence type="ECO:0000313" key="2">
    <source>
        <dbReference type="Proteomes" id="UP000325315"/>
    </source>
</evidence>
<gene>
    <name evidence="1" type="ORF">EPI10_024594</name>
</gene>
<accession>A0A5B6VZ82</accession>